<sequence>MKRQRNSLQRHSTEKSSSGRSNQSQAASLSSTNHLSSADRKFQTTSEACPQCPSVRTKNKEQKPARSNLTPANELLSSVQFRLAGQCGSNRHLSLLTPFCQVARGGHVPSVEEGGEEKRSKIVHDPSYSCLKDVLLSLRANWWKHMLPFLFRSGTVWILFNHV</sequence>
<accession>A0A8X6ND28</accession>
<feature type="compositionally biased region" description="Polar residues" evidence="1">
    <location>
        <begin position="1"/>
        <end position="36"/>
    </location>
</feature>
<gene>
    <name evidence="2" type="ORF">NPIL_178951</name>
</gene>
<dbReference type="Proteomes" id="UP000887013">
    <property type="component" value="Unassembled WGS sequence"/>
</dbReference>
<evidence type="ECO:0000313" key="2">
    <source>
        <dbReference type="EMBL" id="GFT07178.1"/>
    </source>
</evidence>
<comment type="caution">
    <text evidence="2">The sequence shown here is derived from an EMBL/GenBank/DDBJ whole genome shotgun (WGS) entry which is preliminary data.</text>
</comment>
<evidence type="ECO:0000313" key="3">
    <source>
        <dbReference type="Proteomes" id="UP000887013"/>
    </source>
</evidence>
<reference evidence="2" key="1">
    <citation type="submission" date="2020-08" db="EMBL/GenBank/DDBJ databases">
        <title>Multicomponent nature underlies the extraordinary mechanical properties of spider dragline silk.</title>
        <authorList>
            <person name="Kono N."/>
            <person name="Nakamura H."/>
            <person name="Mori M."/>
            <person name="Yoshida Y."/>
            <person name="Ohtoshi R."/>
            <person name="Malay A.D."/>
            <person name="Moran D.A.P."/>
            <person name="Tomita M."/>
            <person name="Numata K."/>
            <person name="Arakawa K."/>
        </authorList>
    </citation>
    <scope>NUCLEOTIDE SEQUENCE</scope>
</reference>
<keyword evidence="3" id="KW-1185">Reference proteome</keyword>
<dbReference type="AlphaFoldDB" id="A0A8X6ND28"/>
<protein>
    <submittedName>
        <fullName evidence="2">Uncharacterized protein</fullName>
    </submittedName>
</protein>
<organism evidence="2 3">
    <name type="scientific">Nephila pilipes</name>
    <name type="common">Giant wood spider</name>
    <name type="synonym">Nephila maculata</name>
    <dbReference type="NCBI Taxonomy" id="299642"/>
    <lineage>
        <taxon>Eukaryota</taxon>
        <taxon>Metazoa</taxon>
        <taxon>Ecdysozoa</taxon>
        <taxon>Arthropoda</taxon>
        <taxon>Chelicerata</taxon>
        <taxon>Arachnida</taxon>
        <taxon>Araneae</taxon>
        <taxon>Araneomorphae</taxon>
        <taxon>Entelegynae</taxon>
        <taxon>Araneoidea</taxon>
        <taxon>Nephilidae</taxon>
        <taxon>Nephila</taxon>
    </lineage>
</organism>
<name>A0A8X6ND28_NEPPI</name>
<dbReference type="EMBL" id="BMAW01056700">
    <property type="protein sequence ID" value="GFT07178.1"/>
    <property type="molecule type" value="Genomic_DNA"/>
</dbReference>
<proteinExistence type="predicted"/>
<evidence type="ECO:0000256" key="1">
    <source>
        <dbReference type="SAM" id="MobiDB-lite"/>
    </source>
</evidence>
<feature type="region of interest" description="Disordered" evidence="1">
    <location>
        <begin position="1"/>
        <end position="71"/>
    </location>
</feature>